<dbReference type="AlphaFoldDB" id="A0A9W9MLS4"/>
<reference evidence="1" key="2">
    <citation type="journal article" date="2023" name="IMA Fungus">
        <title>Comparative genomic study of the Penicillium genus elucidates a diverse pangenome and 15 lateral gene transfer events.</title>
        <authorList>
            <person name="Petersen C."/>
            <person name="Sorensen T."/>
            <person name="Nielsen M.R."/>
            <person name="Sondergaard T.E."/>
            <person name="Sorensen J.L."/>
            <person name="Fitzpatrick D.A."/>
            <person name="Frisvad J.C."/>
            <person name="Nielsen K.L."/>
        </authorList>
    </citation>
    <scope>NUCLEOTIDE SEQUENCE</scope>
    <source>
        <strain evidence="1">IBT 15544</strain>
    </source>
</reference>
<evidence type="ECO:0000313" key="1">
    <source>
        <dbReference type="EMBL" id="KAJ5203622.1"/>
    </source>
</evidence>
<gene>
    <name evidence="1" type="ORF">N7498_004501</name>
</gene>
<dbReference type="RefSeq" id="XP_058308101.1">
    <property type="nucleotide sequence ID" value="XM_058451563.1"/>
</dbReference>
<protein>
    <submittedName>
        <fullName evidence="1">Uncharacterized protein</fullName>
    </submittedName>
</protein>
<name>A0A9W9MLS4_9EURO</name>
<keyword evidence="2" id="KW-1185">Reference proteome</keyword>
<sequence length="59" mass="6675">MALGAATKAYHAGARSPLYFRPFGPSGLEYHVLTPKGMVKHSERQWRAPDHLKDFFCLD</sequence>
<proteinExistence type="predicted"/>
<accession>A0A9W9MLS4</accession>
<organism evidence="1 2">
    <name type="scientific">Penicillium cinerascens</name>
    <dbReference type="NCBI Taxonomy" id="70096"/>
    <lineage>
        <taxon>Eukaryota</taxon>
        <taxon>Fungi</taxon>
        <taxon>Dikarya</taxon>
        <taxon>Ascomycota</taxon>
        <taxon>Pezizomycotina</taxon>
        <taxon>Eurotiomycetes</taxon>
        <taxon>Eurotiomycetidae</taxon>
        <taxon>Eurotiales</taxon>
        <taxon>Aspergillaceae</taxon>
        <taxon>Penicillium</taxon>
    </lineage>
</organism>
<dbReference type="OrthoDB" id="21502at2759"/>
<dbReference type="Proteomes" id="UP001150904">
    <property type="component" value="Unassembled WGS sequence"/>
</dbReference>
<dbReference type="EMBL" id="JAPQKR010000012">
    <property type="protein sequence ID" value="KAJ5203622.1"/>
    <property type="molecule type" value="Genomic_DNA"/>
</dbReference>
<evidence type="ECO:0000313" key="2">
    <source>
        <dbReference type="Proteomes" id="UP001150904"/>
    </source>
</evidence>
<comment type="caution">
    <text evidence="1">The sequence shown here is derived from an EMBL/GenBank/DDBJ whole genome shotgun (WGS) entry which is preliminary data.</text>
</comment>
<dbReference type="GeneID" id="83178864"/>
<reference evidence="1" key="1">
    <citation type="submission" date="2022-12" db="EMBL/GenBank/DDBJ databases">
        <authorList>
            <person name="Petersen C."/>
        </authorList>
    </citation>
    <scope>NUCLEOTIDE SEQUENCE</scope>
    <source>
        <strain evidence="1">IBT 15544</strain>
    </source>
</reference>